<name>A0ABY0HIG0_9PEZI</name>
<accession>A0ABY0HIG0</accession>
<reference evidence="2 3" key="1">
    <citation type="submission" date="2018-06" db="EMBL/GenBank/DDBJ databases">
        <title>Complete Genomes of Monosporascus.</title>
        <authorList>
            <person name="Robinson A.J."/>
            <person name="Natvig D.O."/>
        </authorList>
    </citation>
    <scope>NUCLEOTIDE SEQUENCE [LARGE SCALE GENOMIC DNA]</scope>
    <source>
        <strain evidence="2 3">CBS 609.92</strain>
    </source>
</reference>
<dbReference type="PANTHER" id="PTHR42791">
    <property type="entry name" value="GNAT FAMILY ACETYLTRANSFERASE"/>
    <property type="match status" value="1"/>
</dbReference>
<dbReference type="Gene3D" id="3.40.630.30">
    <property type="match status" value="1"/>
</dbReference>
<dbReference type="PANTHER" id="PTHR42791:SF1">
    <property type="entry name" value="N-ACETYLTRANSFERASE DOMAIN-CONTAINING PROTEIN"/>
    <property type="match status" value="1"/>
</dbReference>
<organism evidence="2 3">
    <name type="scientific">Monosporascus cannonballus</name>
    <dbReference type="NCBI Taxonomy" id="155416"/>
    <lineage>
        <taxon>Eukaryota</taxon>
        <taxon>Fungi</taxon>
        <taxon>Dikarya</taxon>
        <taxon>Ascomycota</taxon>
        <taxon>Pezizomycotina</taxon>
        <taxon>Sordariomycetes</taxon>
        <taxon>Xylariomycetidae</taxon>
        <taxon>Xylariales</taxon>
        <taxon>Xylariales incertae sedis</taxon>
        <taxon>Monosporascus</taxon>
    </lineage>
</organism>
<dbReference type="InterPro" id="IPR052523">
    <property type="entry name" value="Trichothecene_AcTrans"/>
</dbReference>
<dbReference type="EMBL" id="QJNS01000016">
    <property type="protein sequence ID" value="RYO93780.1"/>
    <property type="molecule type" value="Genomic_DNA"/>
</dbReference>
<evidence type="ECO:0000259" key="1">
    <source>
        <dbReference type="PROSITE" id="PS51186"/>
    </source>
</evidence>
<comment type="caution">
    <text evidence="2">The sequence shown here is derived from an EMBL/GenBank/DDBJ whole genome shotgun (WGS) entry which is preliminary data.</text>
</comment>
<evidence type="ECO:0000313" key="3">
    <source>
        <dbReference type="Proteomes" id="UP000294003"/>
    </source>
</evidence>
<sequence>MALNNAAEVTSGGKERVDRAADILAAAFDNDPVYGYFLHDIPEDRRQLSRHKALHAFIKACVLNGGEIVEAADWGSCGVLMPPGRKAENPFTILQAGLIPLVVTVGFTCSRRMIYGYTGTAEELKEKVLSKEETNAYWYVVWMGTATERRHQGLASKVLSHMQDKARGDGRPLWLEATTQNSRRLFSKHGFQDVGEIILGKGVVGPDGAPKKNGEGVTIWGMVWRPHKLGSTAPVPLDNHPTQITPARVSPKAMALPLCFAFLLSGAMKHSTLTGSRDYRCWHLAHAQPSTADDLARGLEAQQRNGDEFAEVDISGISLRRIPAAYNATLYNG</sequence>
<proteinExistence type="predicted"/>
<dbReference type="PROSITE" id="PS51186">
    <property type="entry name" value="GNAT"/>
    <property type="match status" value="1"/>
</dbReference>
<evidence type="ECO:0000313" key="2">
    <source>
        <dbReference type="EMBL" id="RYO93780.1"/>
    </source>
</evidence>
<dbReference type="Proteomes" id="UP000294003">
    <property type="component" value="Unassembled WGS sequence"/>
</dbReference>
<keyword evidence="3" id="KW-1185">Reference proteome</keyword>
<protein>
    <recommendedName>
        <fullName evidence="1">N-acetyltransferase domain-containing protein</fullName>
    </recommendedName>
</protein>
<dbReference type="SUPFAM" id="SSF55729">
    <property type="entry name" value="Acyl-CoA N-acyltransferases (Nat)"/>
    <property type="match status" value="1"/>
</dbReference>
<gene>
    <name evidence="2" type="ORF">DL762_000985</name>
</gene>
<dbReference type="InterPro" id="IPR016181">
    <property type="entry name" value="Acyl_CoA_acyltransferase"/>
</dbReference>
<dbReference type="Pfam" id="PF00583">
    <property type="entry name" value="Acetyltransf_1"/>
    <property type="match status" value="1"/>
</dbReference>
<feature type="domain" description="N-acetyltransferase" evidence="1">
    <location>
        <begin position="137"/>
        <end position="215"/>
    </location>
</feature>
<dbReference type="InterPro" id="IPR000182">
    <property type="entry name" value="GNAT_dom"/>
</dbReference>